<proteinExistence type="predicted"/>
<dbReference type="EMBL" id="CAJEWN010000414">
    <property type="protein sequence ID" value="CAD2181883.1"/>
    <property type="molecule type" value="Genomic_DNA"/>
</dbReference>
<name>A0A6V7W430_MELEN</name>
<comment type="caution">
    <text evidence="3">The sequence shown here is derived from an EMBL/GenBank/DDBJ whole genome shotgun (WGS) entry which is preliminary data.</text>
</comment>
<accession>A0A6V7W430</accession>
<sequence>MILHGILSLIGVLVLSFFATGLADLKCRFPEINDFQNLLRRRNNSPTIPQQHEIELPQQHFHPEPSQPHQYEGNPQYYYENQNVVIGIPVNHPYFRYKRSIHKTQKDNFCQNKSSNITCKTTISFHNADDKNNFKNQGCLNDILNNVTGSQNNIRQKRYVEWDCGPWFTLIIVLSLVAVYALGFYLIAVHVH</sequence>
<gene>
    <name evidence="3" type="ORF">MENT_LOCUS34058</name>
</gene>
<feature type="signal peptide" evidence="2">
    <location>
        <begin position="1"/>
        <end position="23"/>
    </location>
</feature>
<evidence type="ECO:0000313" key="4">
    <source>
        <dbReference type="Proteomes" id="UP000580250"/>
    </source>
</evidence>
<evidence type="ECO:0000256" key="2">
    <source>
        <dbReference type="SAM" id="SignalP"/>
    </source>
</evidence>
<keyword evidence="1" id="KW-0472">Membrane</keyword>
<feature type="chain" id="PRO_5027721364" evidence="2">
    <location>
        <begin position="24"/>
        <end position="192"/>
    </location>
</feature>
<dbReference type="AlphaFoldDB" id="A0A6V7W430"/>
<evidence type="ECO:0000256" key="1">
    <source>
        <dbReference type="SAM" id="Phobius"/>
    </source>
</evidence>
<keyword evidence="2" id="KW-0732">Signal</keyword>
<reference evidence="3 4" key="1">
    <citation type="submission" date="2020-08" db="EMBL/GenBank/DDBJ databases">
        <authorList>
            <person name="Koutsovoulos G."/>
            <person name="Danchin GJ E."/>
        </authorList>
    </citation>
    <scope>NUCLEOTIDE SEQUENCE [LARGE SCALE GENOMIC DNA]</scope>
</reference>
<dbReference type="Proteomes" id="UP000580250">
    <property type="component" value="Unassembled WGS sequence"/>
</dbReference>
<keyword evidence="1" id="KW-0812">Transmembrane</keyword>
<keyword evidence="1" id="KW-1133">Transmembrane helix</keyword>
<organism evidence="3 4">
    <name type="scientific">Meloidogyne enterolobii</name>
    <name type="common">Root-knot nematode worm</name>
    <name type="synonym">Meloidogyne mayaguensis</name>
    <dbReference type="NCBI Taxonomy" id="390850"/>
    <lineage>
        <taxon>Eukaryota</taxon>
        <taxon>Metazoa</taxon>
        <taxon>Ecdysozoa</taxon>
        <taxon>Nematoda</taxon>
        <taxon>Chromadorea</taxon>
        <taxon>Rhabditida</taxon>
        <taxon>Tylenchina</taxon>
        <taxon>Tylenchomorpha</taxon>
        <taxon>Tylenchoidea</taxon>
        <taxon>Meloidogynidae</taxon>
        <taxon>Meloidogyninae</taxon>
        <taxon>Meloidogyne</taxon>
    </lineage>
</organism>
<feature type="transmembrane region" description="Helical" evidence="1">
    <location>
        <begin position="167"/>
        <end position="188"/>
    </location>
</feature>
<evidence type="ECO:0000313" key="3">
    <source>
        <dbReference type="EMBL" id="CAD2181883.1"/>
    </source>
</evidence>
<protein>
    <submittedName>
        <fullName evidence="3">Uncharacterized protein</fullName>
    </submittedName>
</protein>